<comment type="caution">
    <text evidence="1">The sequence shown here is derived from an EMBL/GenBank/DDBJ whole genome shotgun (WGS) entry which is preliminary data.</text>
</comment>
<dbReference type="EMBL" id="MPDP01000113">
    <property type="protein sequence ID" value="KAK1479522.1"/>
    <property type="molecule type" value="Genomic_DNA"/>
</dbReference>
<keyword evidence="2" id="KW-1185">Reference proteome</keyword>
<gene>
    <name evidence="1" type="ORF">CCUS01_04651</name>
</gene>
<organism evidence="1 2">
    <name type="scientific">Colletotrichum cuscutae</name>
    <dbReference type="NCBI Taxonomy" id="1209917"/>
    <lineage>
        <taxon>Eukaryota</taxon>
        <taxon>Fungi</taxon>
        <taxon>Dikarya</taxon>
        <taxon>Ascomycota</taxon>
        <taxon>Pezizomycotina</taxon>
        <taxon>Sordariomycetes</taxon>
        <taxon>Hypocreomycetidae</taxon>
        <taxon>Glomerellales</taxon>
        <taxon>Glomerellaceae</taxon>
        <taxon>Colletotrichum</taxon>
        <taxon>Colletotrichum acutatum species complex</taxon>
    </lineage>
</organism>
<sequence>MHPPPPPHLSVMDIFFPGFTGLTITLQHLLNGTMDSYAASKADVYDPDEAYDMLDTWVSSQAFSQDTSSSLVTIESRRGRSMAQLYPDITAKKNLRFIPWGEPLYF</sequence>
<reference evidence="1" key="1">
    <citation type="submission" date="2016-11" db="EMBL/GenBank/DDBJ databases">
        <title>The genome sequence of Colletotrichum cuscutae.</title>
        <authorList>
            <person name="Baroncelli R."/>
        </authorList>
    </citation>
    <scope>NUCLEOTIDE SEQUENCE</scope>
    <source>
        <strain evidence="1">IMI 304802</strain>
    </source>
</reference>
<dbReference type="Proteomes" id="UP001239213">
    <property type="component" value="Unassembled WGS sequence"/>
</dbReference>
<dbReference type="AlphaFoldDB" id="A0AAI9VDJ1"/>
<evidence type="ECO:0000313" key="1">
    <source>
        <dbReference type="EMBL" id="KAK1479522.1"/>
    </source>
</evidence>
<proteinExistence type="predicted"/>
<evidence type="ECO:0000313" key="2">
    <source>
        <dbReference type="Proteomes" id="UP001239213"/>
    </source>
</evidence>
<protein>
    <submittedName>
        <fullName evidence="1">Mitochondrial chaperone bcs1</fullName>
    </submittedName>
</protein>
<name>A0AAI9VDJ1_9PEZI</name>
<accession>A0AAI9VDJ1</accession>